<feature type="compositionally biased region" description="Low complexity" evidence="1">
    <location>
        <begin position="409"/>
        <end position="422"/>
    </location>
</feature>
<proteinExistence type="predicted"/>
<gene>
    <name evidence="2" type="ORF">EK21DRAFT_53554</name>
</gene>
<evidence type="ECO:0000313" key="2">
    <source>
        <dbReference type="EMBL" id="KAF2035955.1"/>
    </source>
</evidence>
<feature type="compositionally biased region" description="Polar residues" evidence="1">
    <location>
        <begin position="200"/>
        <end position="221"/>
    </location>
</feature>
<dbReference type="EMBL" id="ML978156">
    <property type="protein sequence ID" value="KAF2035955.1"/>
    <property type="molecule type" value="Genomic_DNA"/>
</dbReference>
<feature type="compositionally biased region" description="Low complexity" evidence="1">
    <location>
        <begin position="53"/>
        <end position="65"/>
    </location>
</feature>
<name>A0A9P4LSV4_9PLEO</name>
<dbReference type="Proteomes" id="UP000799777">
    <property type="component" value="Unassembled WGS sequence"/>
</dbReference>
<sequence length="513" mass="55322">MALGADLTAHPAPVRIPKLKYRNPLPVDENTPTPDSRRDSAASYHVQDPPATPSSLAPSSRAPSSDYRQSFETASLTSPSLASTASSVSSSDDSKSSSKTKKKEKKGVLGFLSLKEPSQDALKQFAEAQRKQAAEKESNSPASSQPSSIYASKKLPENVPKTNSKWNGVPESVKHRQSRYSGSSKDRNSVSSLDSRKSHLTTLSWDGSGFSVMTDSTRNPPNSIASAANSLANFNISDDARSTSPSPSTTTLPEISYYFPEPLVSGALPVDASQPISYHPSTETPPRPSESSSEYDFRSVARAESPASSTGSVDTIVKDTADVIFKKLNDPPVKTFWGDAPAVQPPAEEHDTLVPESHDFLFGNHSAPETPKTDSPMASPPIAHYQPTRPVLNFSRPISSHGTPPPARPFSTSSYRTTPRTSGLPTLYEASLASTESDETVQDERDVDSYSIAPSTIAPSVLSAHWHDSPRERLGLGGRLRMNDPLPWESQREPPGKLKKFRLSMLGKPTPQA</sequence>
<feature type="compositionally biased region" description="Low complexity" evidence="1">
    <location>
        <begin position="139"/>
        <end position="152"/>
    </location>
</feature>
<feature type="compositionally biased region" description="Basic and acidic residues" evidence="1">
    <location>
        <begin position="128"/>
        <end position="138"/>
    </location>
</feature>
<feature type="compositionally biased region" description="Low complexity" evidence="1">
    <location>
        <begin position="72"/>
        <end position="91"/>
    </location>
</feature>
<organism evidence="2 3">
    <name type="scientific">Setomelanomma holmii</name>
    <dbReference type="NCBI Taxonomy" id="210430"/>
    <lineage>
        <taxon>Eukaryota</taxon>
        <taxon>Fungi</taxon>
        <taxon>Dikarya</taxon>
        <taxon>Ascomycota</taxon>
        <taxon>Pezizomycotina</taxon>
        <taxon>Dothideomycetes</taxon>
        <taxon>Pleosporomycetidae</taxon>
        <taxon>Pleosporales</taxon>
        <taxon>Pleosporineae</taxon>
        <taxon>Phaeosphaeriaceae</taxon>
        <taxon>Setomelanomma</taxon>
    </lineage>
</organism>
<keyword evidence="3" id="KW-1185">Reference proteome</keyword>
<dbReference type="AlphaFoldDB" id="A0A9P4LSV4"/>
<feature type="region of interest" description="Disordered" evidence="1">
    <location>
        <begin position="369"/>
        <end position="425"/>
    </location>
</feature>
<accession>A0A9P4LSV4</accession>
<feature type="compositionally biased region" description="Polar residues" evidence="1">
    <location>
        <begin position="179"/>
        <end position="193"/>
    </location>
</feature>
<protein>
    <submittedName>
        <fullName evidence="2">Uncharacterized protein</fullName>
    </submittedName>
</protein>
<reference evidence="2" key="1">
    <citation type="journal article" date="2020" name="Stud. Mycol.">
        <title>101 Dothideomycetes genomes: a test case for predicting lifestyles and emergence of pathogens.</title>
        <authorList>
            <person name="Haridas S."/>
            <person name="Albert R."/>
            <person name="Binder M."/>
            <person name="Bloem J."/>
            <person name="Labutti K."/>
            <person name="Salamov A."/>
            <person name="Andreopoulos B."/>
            <person name="Baker S."/>
            <person name="Barry K."/>
            <person name="Bills G."/>
            <person name="Bluhm B."/>
            <person name="Cannon C."/>
            <person name="Castanera R."/>
            <person name="Culley D."/>
            <person name="Daum C."/>
            <person name="Ezra D."/>
            <person name="Gonzalez J."/>
            <person name="Henrissat B."/>
            <person name="Kuo A."/>
            <person name="Liang C."/>
            <person name="Lipzen A."/>
            <person name="Lutzoni F."/>
            <person name="Magnuson J."/>
            <person name="Mondo S."/>
            <person name="Nolan M."/>
            <person name="Ohm R."/>
            <person name="Pangilinan J."/>
            <person name="Park H.-J."/>
            <person name="Ramirez L."/>
            <person name="Alfaro M."/>
            <person name="Sun H."/>
            <person name="Tritt A."/>
            <person name="Yoshinaga Y."/>
            <person name="Zwiers L.-H."/>
            <person name="Turgeon B."/>
            <person name="Goodwin S."/>
            <person name="Spatafora J."/>
            <person name="Crous P."/>
            <person name="Grigoriev I."/>
        </authorList>
    </citation>
    <scope>NUCLEOTIDE SEQUENCE</scope>
    <source>
        <strain evidence="2">CBS 110217</strain>
    </source>
</reference>
<feature type="region of interest" description="Disordered" evidence="1">
    <location>
        <begin position="475"/>
        <end position="513"/>
    </location>
</feature>
<evidence type="ECO:0000313" key="3">
    <source>
        <dbReference type="Proteomes" id="UP000799777"/>
    </source>
</evidence>
<feature type="region of interest" description="Disordered" evidence="1">
    <location>
        <begin position="271"/>
        <end position="313"/>
    </location>
</feature>
<evidence type="ECO:0000256" key="1">
    <source>
        <dbReference type="SAM" id="MobiDB-lite"/>
    </source>
</evidence>
<feature type="region of interest" description="Disordered" evidence="1">
    <location>
        <begin position="1"/>
        <end position="224"/>
    </location>
</feature>
<dbReference type="OrthoDB" id="4117770at2759"/>
<comment type="caution">
    <text evidence="2">The sequence shown here is derived from an EMBL/GenBank/DDBJ whole genome shotgun (WGS) entry which is preliminary data.</text>
</comment>